<dbReference type="EMBL" id="LRGB01013062">
    <property type="protein sequence ID" value="KZR99644.1"/>
    <property type="molecule type" value="Genomic_DNA"/>
</dbReference>
<gene>
    <name evidence="1" type="ORF">APZ42_004412</name>
</gene>
<dbReference type="PANTHER" id="PTHR46601:SF1">
    <property type="entry name" value="ADF-H DOMAIN-CONTAINING PROTEIN"/>
    <property type="match status" value="1"/>
</dbReference>
<sequence length="258" mass="29782">MQCSDFLAKEAISLRNEVGILPKIKSKLSGKRLSDSDLSTIIQFYEENSKTSPGMKDVIMINSIKELYIRLKEEHPAIKIGQSKFFSLRPRWCVTSKATNTLNVCVCIYHQNPKLMLAALNPSLKYRDMFSMIVCSLDDENCIYYQDNPNLRCRNCTDPSVLSEFLRSQLTGDEVTYSEWISENGQTVMKKTIDTADDFVEKLSSKLQQLCRHHFVSHKQGKFFNNLKENLKEDECLILLDFAENYSLMIQDEVQSHH</sequence>
<evidence type="ECO:0000313" key="1">
    <source>
        <dbReference type="EMBL" id="KZR99644.1"/>
    </source>
</evidence>
<reference evidence="1 2" key="1">
    <citation type="submission" date="2016-03" db="EMBL/GenBank/DDBJ databases">
        <title>EvidentialGene: Evidence-directed Construction of Genes on Genomes.</title>
        <authorList>
            <person name="Gilbert D.G."/>
            <person name="Choi J.-H."/>
            <person name="Mockaitis K."/>
            <person name="Colbourne J."/>
            <person name="Pfrender M."/>
        </authorList>
    </citation>
    <scope>NUCLEOTIDE SEQUENCE [LARGE SCALE GENOMIC DNA]</scope>
    <source>
        <strain evidence="1 2">Xinb3</strain>
        <tissue evidence="1">Complete organism</tissue>
    </source>
</reference>
<dbReference type="PANTHER" id="PTHR46601">
    <property type="entry name" value="ULP_PROTEASE DOMAIN-CONTAINING PROTEIN"/>
    <property type="match status" value="1"/>
</dbReference>
<proteinExistence type="predicted"/>
<accession>A0A164H2V0</accession>
<name>A0A164H2V0_9CRUS</name>
<dbReference type="AlphaFoldDB" id="A0A164H2V0"/>
<dbReference type="Proteomes" id="UP000076858">
    <property type="component" value="Unassembled WGS sequence"/>
</dbReference>
<organism evidence="1 2">
    <name type="scientific">Daphnia magna</name>
    <dbReference type="NCBI Taxonomy" id="35525"/>
    <lineage>
        <taxon>Eukaryota</taxon>
        <taxon>Metazoa</taxon>
        <taxon>Ecdysozoa</taxon>
        <taxon>Arthropoda</taxon>
        <taxon>Crustacea</taxon>
        <taxon>Branchiopoda</taxon>
        <taxon>Diplostraca</taxon>
        <taxon>Cladocera</taxon>
        <taxon>Anomopoda</taxon>
        <taxon>Daphniidae</taxon>
        <taxon>Daphnia</taxon>
    </lineage>
</organism>
<evidence type="ECO:0008006" key="3">
    <source>
        <dbReference type="Google" id="ProtNLM"/>
    </source>
</evidence>
<protein>
    <recommendedName>
        <fullName evidence="3">Cc8L18.2-like protein</fullName>
    </recommendedName>
</protein>
<keyword evidence="2" id="KW-1185">Reference proteome</keyword>
<evidence type="ECO:0000313" key="2">
    <source>
        <dbReference type="Proteomes" id="UP000076858"/>
    </source>
</evidence>
<comment type="caution">
    <text evidence="1">The sequence shown here is derived from an EMBL/GenBank/DDBJ whole genome shotgun (WGS) entry which is preliminary data.</text>
</comment>
<dbReference type="STRING" id="35525.A0A164H2V0"/>